<dbReference type="AlphaFoldDB" id="X1SZ85"/>
<evidence type="ECO:0000313" key="1">
    <source>
        <dbReference type="EMBL" id="GAI84446.1"/>
    </source>
</evidence>
<protein>
    <submittedName>
        <fullName evidence="1">Uncharacterized protein</fullName>
    </submittedName>
</protein>
<proteinExistence type="predicted"/>
<reference evidence="1" key="1">
    <citation type="journal article" date="2014" name="Front. Microbiol.">
        <title>High frequency of phylogenetically diverse reductive dehalogenase-homologous genes in deep subseafloor sedimentary metagenomes.</title>
        <authorList>
            <person name="Kawai M."/>
            <person name="Futagami T."/>
            <person name="Toyoda A."/>
            <person name="Takaki Y."/>
            <person name="Nishi S."/>
            <person name="Hori S."/>
            <person name="Arai W."/>
            <person name="Tsubouchi T."/>
            <person name="Morono Y."/>
            <person name="Uchiyama I."/>
            <person name="Ito T."/>
            <person name="Fujiyama A."/>
            <person name="Inagaki F."/>
            <person name="Takami H."/>
        </authorList>
    </citation>
    <scope>NUCLEOTIDE SEQUENCE</scope>
    <source>
        <strain evidence="1">Expedition CK06-06</strain>
    </source>
</reference>
<comment type="caution">
    <text evidence="1">The sequence shown here is derived from an EMBL/GenBank/DDBJ whole genome shotgun (WGS) entry which is preliminary data.</text>
</comment>
<sequence length="125" mass="13914">MSKKSTLILILAILLLGLNLFATDISYNLARDVAYHKAVSVFGNLISLGSGIPYYDIEDNLMGYEFGISLVGKFPDDSQIFAMVREKRLILIAIANSCWTFGILKTKPTPLQGSKWFQYQSSNLS</sequence>
<organism evidence="1">
    <name type="scientific">marine sediment metagenome</name>
    <dbReference type="NCBI Taxonomy" id="412755"/>
    <lineage>
        <taxon>unclassified sequences</taxon>
        <taxon>metagenomes</taxon>
        <taxon>ecological metagenomes</taxon>
    </lineage>
</organism>
<name>X1SZ85_9ZZZZ</name>
<accession>X1SZ85</accession>
<dbReference type="EMBL" id="BARW01011136">
    <property type="protein sequence ID" value="GAI84446.1"/>
    <property type="molecule type" value="Genomic_DNA"/>
</dbReference>
<gene>
    <name evidence="1" type="ORF">S12H4_21608</name>
</gene>